<dbReference type="InterPro" id="IPR015943">
    <property type="entry name" value="WD40/YVTN_repeat-like_dom_sf"/>
</dbReference>
<keyword evidence="2" id="KW-1185">Reference proteome</keyword>
<name>A0A1I5R2B9_9PSEU</name>
<dbReference type="Gene3D" id="2.130.10.10">
    <property type="entry name" value="YVTN repeat-like/Quinoprotein amine dehydrogenase"/>
    <property type="match status" value="1"/>
</dbReference>
<evidence type="ECO:0000313" key="2">
    <source>
        <dbReference type="Proteomes" id="UP000198727"/>
    </source>
</evidence>
<proteinExistence type="predicted"/>
<reference evidence="2" key="1">
    <citation type="submission" date="2016-10" db="EMBL/GenBank/DDBJ databases">
        <authorList>
            <person name="Varghese N."/>
            <person name="Submissions S."/>
        </authorList>
    </citation>
    <scope>NUCLEOTIDE SEQUENCE [LARGE SCALE GENOMIC DNA]</scope>
    <source>
        <strain evidence="2">CGMCC 4.5579</strain>
    </source>
</reference>
<evidence type="ECO:0008006" key="3">
    <source>
        <dbReference type="Google" id="ProtNLM"/>
    </source>
</evidence>
<dbReference type="InterPro" id="IPR052025">
    <property type="entry name" value="Xyloglucanase_GH74"/>
</dbReference>
<dbReference type="SUPFAM" id="SSF110296">
    <property type="entry name" value="Oligoxyloglucan reducing end-specific cellobiohydrolase"/>
    <property type="match status" value="1"/>
</dbReference>
<dbReference type="PANTHER" id="PTHR43739:SF5">
    <property type="entry name" value="EXO-ALPHA-SIALIDASE"/>
    <property type="match status" value="1"/>
</dbReference>
<dbReference type="STRING" id="587909.SAMN05421810_102851"/>
<dbReference type="PANTHER" id="PTHR43739">
    <property type="entry name" value="XYLOGLUCANASE (EUROFUNG)"/>
    <property type="match status" value="1"/>
</dbReference>
<protein>
    <recommendedName>
        <fullName evidence="3">BNR/Asp-box repeat-containing protein</fullName>
    </recommendedName>
</protein>
<accession>A0A1I5R2B9</accession>
<sequence length="362" mass="39397">MDVVLGIGTRKGLWLARSRDGRASWELTGPLFPITDVKAVAIDTRRSTPRLLASVTSEHFGPTVALSDDLGRTWEEPEHAPIAFPDDTDTALAGVWQLVPGPPDEPEVVYAGTEPSALFRSTDGGRTYELVRGLWEHPHRTEWTPGGGGMALHTVLPHPRDAERVTVAMSTGGVYRTSDGGRSWAPANAGVRASFLPDPEPEFGQCVHKVALHPSRPDRLFLQNHFGVYRSDDGGDRWGSIAGGLPADFGFPIVVHPHRPDVVYTFPLTADVLRFPPEGRCRVYRSEDAGGSWSSLTEGLPGDGFWSAVLRDAMCVDDADPAGVYFGSRSGEVWFSPDEGEHWRPVAQHLPDVLCVRAAVLP</sequence>
<dbReference type="OrthoDB" id="9764804at2"/>
<dbReference type="CDD" id="cd15482">
    <property type="entry name" value="Sialidase_non-viral"/>
    <property type="match status" value="1"/>
</dbReference>
<gene>
    <name evidence="1" type="ORF">SAMN05421810_102851</name>
</gene>
<organism evidence="1 2">
    <name type="scientific">Amycolatopsis arida</name>
    <dbReference type="NCBI Taxonomy" id="587909"/>
    <lineage>
        <taxon>Bacteria</taxon>
        <taxon>Bacillati</taxon>
        <taxon>Actinomycetota</taxon>
        <taxon>Actinomycetes</taxon>
        <taxon>Pseudonocardiales</taxon>
        <taxon>Pseudonocardiaceae</taxon>
        <taxon>Amycolatopsis</taxon>
    </lineage>
</organism>
<dbReference type="Proteomes" id="UP000198727">
    <property type="component" value="Unassembled WGS sequence"/>
</dbReference>
<dbReference type="AlphaFoldDB" id="A0A1I5R2B9"/>
<dbReference type="EMBL" id="FOWW01000002">
    <property type="protein sequence ID" value="SFP52652.1"/>
    <property type="molecule type" value="Genomic_DNA"/>
</dbReference>
<dbReference type="GO" id="GO:0010411">
    <property type="term" value="P:xyloglucan metabolic process"/>
    <property type="evidence" value="ECO:0007669"/>
    <property type="project" value="TreeGrafter"/>
</dbReference>
<dbReference type="RefSeq" id="WP_092529526.1">
    <property type="nucleotide sequence ID" value="NZ_FOWW01000002.1"/>
</dbReference>
<evidence type="ECO:0000313" key="1">
    <source>
        <dbReference type="EMBL" id="SFP52652.1"/>
    </source>
</evidence>